<dbReference type="Proteomes" id="UP001063350">
    <property type="component" value="Chromosome"/>
</dbReference>
<gene>
    <name evidence="2" type="primary">folE2_2</name>
    <name evidence="2" type="ORF">GF1_21990</name>
</gene>
<reference evidence="2" key="1">
    <citation type="submission" date="2020-12" db="EMBL/GenBank/DDBJ databases">
        <title>Desulfobium dissulfuricans gen. nov., sp. nov., a novel mesophilic, sulfate-reducing bacterium isolated from a deep-sea hydrothermal vent.</title>
        <authorList>
            <person name="Hashimoto Y."/>
            <person name="Tame A."/>
            <person name="Sawayama S."/>
            <person name="Miyazaki J."/>
            <person name="Takai K."/>
            <person name="Nakagawa S."/>
        </authorList>
    </citation>
    <scope>NUCLEOTIDE SEQUENCE</scope>
    <source>
        <strain evidence="2">GF1</strain>
    </source>
</reference>
<evidence type="ECO:0000313" key="2">
    <source>
        <dbReference type="EMBL" id="BCO09823.1"/>
    </source>
</evidence>
<keyword evidence="1" id="KW-0378">Hydrolase</keyword>
<dbReference type="AlphaFoldDB" id="A0A915XKW8"/>
<name>A0A915XKW8_9BACT</name>
<dbReference type="RefSeq" id="WP_267926567.1">
    <property type="nucleotide sequence ID" value="NZ_AP024233.1"/>
</dbReference>
<dbReference type="GO" id="GO:0003934">
    <property type="term" value="F:GTP cyclohydrolase I activity"/>
    <property type="evidence" value="ECO:0007669"/>
    <property type="project" value="InterPro"/>
</dbReference>
<dbReference type="Pfam" id="PF02649">
    <property type="entry name" value="GCHY-1"/>
    <property type="match status" value="1"/>
</dbReference>
<dbReference type="PANTHER" id="PTHR36445:SF1">
    <property type="entry name" value="GTP CYCLOHYDROLASE MPTA"/>
    <property type="match status" value="1"/>
</dbReference>
<organism evidence="2 3">
    <name type="scientific">Desulfolithobacter dissulfuricans</name>
    <dbReference type="NCBI Taxonomy" id="2795293"/>
    <lineage>
        <taxon>Bacteria</taxon>
        <taxon>Pseudomonadati</taxon>
        <taxon>Thermodesulfobacteriota</taxon>
        <taxon>Desulfobulbia</taxon>
        <taxon>Desulfobulbales</taxon>
        <taxon>Desulfobulbaceae</taxon>
        <taxon>Desulfolithobacter</taxon>
    </lineage>
</organism>
<protein>
    <submittedName>
        <fullName evidence="2">GTP cyclohydrolase FolE2</fullName>
    </submittedName>
</protein>
<keyword evidence="3" id="KW-1185">Reference proteome</keyword>
<dbReference type="NCBIfam" id="NF010200">
    <property type="entry name" value="PRK13674.1-1"/>
    <property type="match status" value="1"/>
</dbReference>
<dbReference type="EMBL" id="AP024233">
    <property type="protein sequence ID" value="BCO09823.1"/>
    <property type="molecule type" value="Genomic_DNA"/>
</dbReference>
<accession>A0A915XKW8</accession>
<sequence length="247" mass="28313">MKLQNVGIKDFTCPVRIREKDGTRQQTVATISLQAAMPHRFRQSCVSVFTAALARYRKDMHASIFPQLLGEVRDQLQAQTAEMRMDFPFFIAKRAPVTETSSLMEYDCAFTGRTNDRREDELLLTVRVPVTTLCPCSKEISEAGAHNQRAEVTLTVRPKKFIWLEELIELVERCGSCELYALLKRPDEKYVTEAAYHNPMFVEDVVRMVSQETMKLDGIDWFSVGVESFESIHKHSAYAYVDSDDLE</sequence>
<dbReference type="PANTHER" id="PTHR36445">
    <property type="entry name" value="GTP CYCLOHYDROLASE MPTA"/>
    <property type="match status" value="1"/>
</dbReference>
<proteinExistence type="predicted"/>
<dbReference type="KEGG" id="ddu:GF1_21990"/>
<dbReference type="Gene3D" id="3.10.270.10">
    <property type="entry name" value="Urate Oxidase"/>
    <property type="match status" value="1"/>
</dbReference>
<evidence type="ECO:0000313" key="3">
    <source>
        <dbReference type="Proteomes" id="UP001063350"/>
    </source>
</evidence>
<evidence type="ECO:0000256" key="1">
    <source>
        <dbReference type="ARBA" id="ARBA00022801"/>
    </source>
</evidence>
<dbReference type="InterPro" id="IPR003801">
    <property type="entry name" value="GTP_cyclohydrolase_FolE2/MptA"/>
</dbReference>